<gene>
    <name evidence="1" type="ORF">BO79DRAFT_279464</name>
</gene>
<organism evidence="1 2">
    <name type="scientific">Aspergillus costaricaensis CBS 115574</name>
    <dbReference type="NCBI Taxonomy" id="1448317"/>
    <lineage>
        <taxon>Eukaryota</taxon>
        <taxon>Fungi</taxon>
        <taxon>Dikarya</taxon>
        <taxon>Ascomycota</taxon>
        <taxon>Pezizomycotina</taxon>
        <taxon>Eurotiomycetes</taxon>
        <taxon>Eurotiomycetidae</taxon>
        <taxon>Eurotiales</taxon>
        <taxon>Aspergillaceae</taxon>
        <taxon>Aspergillus</taxon>
        <taxon>Aspergillus subgen. Circumdati</taxon>
    </lineage>
</organism>
<proteinExistence type="predicted"/>
<evidence type="ECO:0000313" key="2">
    <source>
        <dbReference type="Proteomes" id="UP000249748"/>
    </source>
</evidence>
<dbReference type="Proteomes" id="UP000249748">
    <property type="component" value="Unassembled WGS sequence"/>
</dbReference>
<dbReference type="EMBL" id="KZ824603">
    <property type="protein sequence ID" value="RAK82942.1"/>
    <property type="molecule type" value="Genomic_DNA"/>
</dbReference>
<sequence length="92" mass="10312">MSPTTCRSIQPCPTPRSLALVASNRRTGLPTLAPLRLEQKHPMIDLPRRFSMKAVGLQYNGILVEFTCVHWVKIRPLLGHCPAPRLPSFPVE</sequence>
<protein>
    <submittedName>
        <fullName evidence="1">Uncharacterized protein</fullName>
    </submittedName>
</protein>
<reference evidence="1" key="1">
    <citation type="submission" date="2018-02" db="EMBL/GenBank/DDBJ databases">
        <title>The genomes of Aspergillus section Nigri reveals drivers in fungal speciation.</title>
        <authorList>
            <consortium name="DOE Joint Genome Institute"/>
            <person name="Vesth T.C."/>
            <person name="Nybo J."/>
            <person name="Theobald S."/>
            <person name="Brandl J."/>
            <person name="Frisvad J.C."/>
            <person name="Nielsen K.F."/>
            <person name="Lyhne E.K."/>
            <person name="Kogle M.E."/>
            <person name="Kuo A."/>
            <person name="Riley R."/>
            <person name="Clum A."/>
            <person name="Nolan M."/>
            <person name="Lipzen A."/>
            <person name="Salamov A."/>
            <person name="Henrissat B."/>
            <person name="Wiebenga A."/>
            <person name="De vries R.P."/>
            <person name="Grigoriev I.V."/>
            <person name="Mortensen U.H."/>
            <person name="Andersen M.R."/>
            <person name="Baker S.E."/>
        </authorList>
    </citation>
    <scope>NUCLEOTIDE SEQUENCE</scope>
    <source>
        <strain evidence="1">CBS 115574</strain>
    </source>
</reference>
<accession>A0ACD1HY64</accession>
<name>A0ACD1HY64_9EURO</name>
<keyword evidence="2" id="KW-1185">Reference proteome</keyword>
<evidence type="ECO:0000313" key="1">
    <source>
        <dbReference type="EMBL" id="RAK82942.1"/>
    </source>
</evidence>